<dbReference type="PANTHER" id="PTHR43437:SF3">
    <property type="entry name" value="HYDROXYACYL-THIOESTER DEHYDRATASE TYPE 2, MITOCHONDRIAL"/>
    <property type="match status" value="1"/>
</dbReference>
<feature type="domain" description="MaoC-like" evidence="2">
    <location>
        <begin position="40"/>
        <end position="131"/>
    </location>
</feature>
<dbReference type="Proteomes" id="UP000010878">
    <property type="component" value="Chromosome"/>
</dbReference>
<dbReference type="GO" id="GO:0019171">
    <property type="term" value="F:(3R)-hydroxyacyl-[acyl-carrier-protein] dehydratase activity"/>
    <property type="evidence" value="ECO:0007669"/>
    <property type="project" value="TreeGrafter"/>
</dbReference>
<dbReference type="AlphaFoldDB" id="L0K156"/>
<proteinExistence type="predicted"/>
<evidence type="ECO:0000313" key="4">
    <source>
        <dbReference type="Proteomes" id="UP000010878"/>
    </source>
</evidence>
<evidence type="ECO:0000256" key="1">
    <source>
        <dbReference type="SAM" id="MobiDB-lite"/>
    </source>
</evidence>
<dbReference type="GeneID" id="14403363"/>
<dbReference type="SUPFAM" id="SSF54637">
    <property type="entry name" value="Thioesterase/thiol ester dehydrase-isomerase"/>
    <property type="match status" value="1"/>
</dbReference>
<dbReference type="eggNOG" id="arCOG00778">
    <property type="taxonomic scope" value="Archaea"/>
</dbReference>
<dbReference type="KEGG" id="nou:Natoc_2976"/>
<dbReference type="EMBL" id="CP003929">
    <property type="protein sequence ID" value="AGB38731.1"/>
    <property type="molecule type" value="Genomic_DNA"/>
</dbReference>
<feature type="region of interest" description="Disordered" evidence="1">
    <location>
        <begin position="1"/>
        <end position="20"/>
    </location>
</feature>
<dbReference type="CDD" id="cd03449">
    <property type="entry name" value="R_hydratase"/>
    <property type="match status" value="1"/>
</dbReference>
<dbReference type="OrthoDB" id="51509at2157"/>
<dbReference type="Gene3D" id="3.10.129.10">
    <property type="entry name" value="Hotdog Thioesterase"/>
    <property type="match status" value="1"/>
</dbReference>
<protein>
    <submittedName>
        <fullName evidence="3">Acyl dehydratase</fullName>
    </submittedName>
</protein>
<evidence type="ECO:0000259" key="2">
    <source>
        <dbReference type="Pfam" id="PF01575"/>
    </source>
</evidence>
<dbReference type="GO" id="GO:0006633">
    <property type="term" value="P:fatty acid biosynthetic process"/>
    <property type="evidence" value="ECO:0007669"/>
    <property type="project" value="TreeGrafter"/>
</dbReference>
<dbReference type="STRING" id="694430.Natoc_2976"/>
<name>L0K156_9EURY</name>
<organism evidence="3 4">
    <name type="scientific">Natronococcus occultus SP4</name>
    <dbReference type="NCBI Taxonomy" id="694430"/>
    <lineage>
        <taxon>Archaea</taxon>
        <taxon>Methanobacteriati</taxon>
        <taxon>Methanobacteriota</taxon>
        <taxon>Stenosarchaea group</taxon>
        <taxon>Halobacteria</taxon>
        <taxon>Halobacteriales</taxon>
        <taxon>Natrialbaceae</taxon>
        <taxon>Natronococcus</taxon>
    </lineage>
</organism>
<dbReference type="InterPro" id="IPR029069">
    <property type="entry name" value="HotDog_dom_sf"/>
</dbReference>
<gene>
    <name evidence="3" type="ORF">Natoc_2976</name>
</gene>
<keyword evidence="4" id="KW-1185">Reference proteome</keyword>
<dbReference type="Pfam" id="PF01575">
    <property type="entry name" value="MaoC_dehydratas"/>
    <property type="match status" value="1"/>
</dbReference>
<reference evidence="3 4" key="1">
    <citation type="submission" date="2012-11" db="EMBL/GenBank/DDBJ databases">
        <title>FINISHED of Natronococcus occultus SP4, DSM 3396.</title>
        <authorList>
            <consortium name="DOE Joint Genome Institute"/>
            <person name="Eisen J."/>
            <person name="Huntemann M."/>
            <person name="Wei C.-L."/>
            <person name="Han J."/>
            <person name="Detter J.C."/>
            <person name="Han C."/>
            <person name="Tapia R."/>
            <person name="Chen A."/>
            <person name="Kyrpides N."/>
            <person name="Mavromatis K."/>
            <person name="Markowitz V."/>
            <person name="Szeto E."/>
            <person name="Ivanova N."/>
            <person name="Mikhailova N."/>
            <person name="Ovchinnikova G."/>
            <person name="Pagani I."/>
            <person name="Pati A."/>
            <person name="Goodwin L."/>
            <person name="Nordberg H.P."/>
            <person name="Cantor M.N."/>
            <person name="Hua S.X."/>
            <person name="Woyke T."/>
            <person name="Eisen J."/>
            <person name="Klenk H.-P."/>
            <person name="Klenk H.-P."/>
        </authorList>
    </citation>
    <scope>NUCLEOTIDE SEQUENCE [LARGE SCALE GENOMIC DNA]</scope>
    <source>
        <strain evidence="3 4">SP4</strain>
    </source>
</reference>
<dbReference type="InterPro" id="IPR002539">
    <property type="entry name" value="MaoC-like_dom"/>
</dbReference>
<accession>L0K156</accession>
<dbReference type="HOGENOM" id="CLU_094876_3_0_2"/>
<dbReference type="InterPro" id="IPR050965">
    <property type="entry name" value="UPF0336/Enoyl-CoA_hydratase"/>
</dbReference>
<dbReference type="RefSeq" id="WP_015322170.1">
    <property type="nucleotide sequence ID" value="NC_019974.1"/>
</dbReference>
<dbReference type="PANTHER" id="PTHR43437">
    <property type="entry name" value="HYDROXYACYL-THIOESTER DEHYDRATASE TYPE 2, MITOCHONDRIAL-RELATED"/>
    <property type="match status" value="1"/>
</dbReference>
<sequence length="164" mass="17302">MSRSLTAETAGITPESPTEDWRVDRSVERYDDLGVGDVVRFTKPITDEDVASFAGASGDLNPLHLETGYATETMFDGRIAHGGLVAGTISAALARFPGVVIYLSQDLEFHAPIEIGGTVTATCEIVEALGENRYRLETTVTDEDGSTAIAGEAVVTVNSPPAAE</sequence>
<evidence type="ECO:0000313" key="3">
    <source>
        <dbReference type="EMBL" id="AGB38731.1"/>
    </source>
</evidence>